<feature type="transmembrane region" description="Helical" evidence="9">
    <location>
        <begin position="244"/>
        <end position="266"/>
    </location>
</feature>
<keyword evidence="5 9" id="KW-0812">Transmembrane</keyword>
<name>A0A3S9PIN2_STRLT</name>
<dbReference type="SUPFAM" id="SSF103481">
    <property type="entry name" value="Multidrug resistance efflux transporter EmrE"/>
    <property type="match status" value="2"/>
</dbReference>
<reference evidence="11 12" key="1">
    <citation type="submission" date="2018-12" db="EMBL/GenBank/DDBJ databases">
        <title>The whole draft genome of Streptomyce luteoverticillatus CGMCC 15060.</title>
        <authorList>
            <person name="Feng Z."/>
            <person name="Chen G."/>
            <person name="Zhang J."/>
            <person name="Zhu H."/>
            <person name="Yu X."/>
            <person name="Zhang W."/>
            <person name="Zhang X."/>
        </authorList>
    </citation>
    <scope>NUCLEOTIDE SEQUENCE [LARGE SCALE GENOMIC DNA]</scope>
    <source>
        <strain evidence="11 12">CGMCC 15060</strain>
    </source>
</reference>
<evidence type="ECO:0000256" key="7">
    <source>
        <dbReference type="ARBA" id="ARBA00023136"/>
    </source>
</evidence>
<dbReference type="InterPro" id="IPR004626">
    <property type="entry name" value="RarD"/>
</dbReference>
<gene>
    <name evidence="11" type="primary">rarD</name>
    <name evidence="11" type="ORF">EKH77_14240</name>
</gene>
<keyword evidence="6 9" id="KW-1133">Transmembrane helix</keyword>
<dbReference type="PANTHER" id="PTHR22911">
    <property type="entry name" value="ACYL-MALONYL CONDENSING ENZYME-RELATED"/>
    <property type="match status" value="1"/>
</dbReference>
<feature type="transmembrane region" description="Helical" evidence="9">
    <location>
        <begin position="104"/>
        <end position="123"/>
    </location>
</feature>
<evidence type="ECO:0000256" key="3">
    <source>
        <dbReference type="ARBA" id="ARBA00022448"/>
    </source>
</evidence>
<evidence type="ECO:0000256" key="4">
    <source>
        <dbReference type="ARBA" id="ARBA00022475"/>
    </source>
</evidence>
<feature type="transmembrane region" description="Helical" evidence="9">
    <location>
        <begin position="135"/>
        <end position="152"/>
    </location>
</feature>
<sequence>MRYGHDSPARRGLPSLGRRRRTPGRDPVSPEPSPQESRAGLLYGVAAYGIWGLFPLYWPLLEPTGAVEILAHRMVWSLVTVAAVLALTRRWGWIRPLLRQPKRLAMAAVGAAVISVNWWVYIWAVNSGHVVETSLGYFINPLATIGLGVLVLRERLRPAQWAAVGVGVAAVIVLAVGYGKPPWVALTIAATFSTYSLVKKKVGLGGLESMAVETAVQFLPALVVLIVLGAQGKSTFASEGGGHTLLLLGTGVITAIPLVSFGAAAVRLPLSVLGMLQYLAPVFQFALGLLVFHEAMPAERWAGFALVWLALAVLTWDGLRTARQSRMELKAAQERVVTTGNTENTIATETSQDTETTAQRG</sequence>
<evidence type="ECO:0000256" key="5">
    <source>
        <dbReference type="ARBA" id="ARBA00022692"/>
    </source>
</evidence>
<feature type="region of interest" description="Disordered" evidence="8">
    <location>
        <begin position="1"/>
        <end position="37"/>
    </location>
</feature>
<dbReference type="Proteomes" id="UP000267900">
    <property type="component" value="Chromosome"/>
</dbReference>
<keyword evidence="12" id="KW-1185">Reference proteome</keyword>
<evidence type="ECO:0000256" key="8">
    <source>
        <dbReference type="SAM" id="MobiDB-lite"/>
    </source>
</evidence>
<dbReference type="GO" id="GO:0005886">
    <property type="term" value="C:plasma membrane"/>
    <property type="evidence" value="ECO:0007669"/>
    <property type="project" value="UniProtKB-SubCell"/>
</dbReference>
<feature type="transmembrane region" description="Helical" evidence="9">
    <location>
        <begin position="159"/>
        <end position="176"/>
    </location>
</feature>
<feature type="region of interest" description="Disordered" evidence="8">
    <location>
        <begin position="340"/>
        <end position="361"/>
    </location>
</feature>
<evidence type="ECO:0000256" key="1">
    <source>
        <dbReference type="ARBA" id="ARBA00004651"/>
    </source>
</evidence>
<accession>A0A3S9PIN2</accession>
<evidence type="ECO:0000313" key="11">
    <source>
        <dbReference type="EMBL" id="AZQ72220.1"/>
    </source>
</evidence>
<keyword evidence="3" id="KW-0813">Transport</keyword>
<evidence type="ECO:0000256" key="9">
    <source>
        <dbReference type="SAM" id="Phobius"/>
    </source>
</evidence>
<dbReference type="Pfam" id="PF00892">
    <property type="entry name" value="EamA"/>
    <property type="match status" value="1"/>
</dbReference>
<evidence type="ECO:0000313" key="12">
    <source>
        <dbReference type="Proteomes" id="UP000267900"/>
    </source>
</evidence>
<proteinExistence type="inferred from homology"/>
<feature type="transmembrane region" description="Helical" evidence="9">
    <location>
        <begin position="40"/>
        <end position="58"/>
    </location>
</feature>
<dbReference type="EMBL" id="CP034587">
    <property type="protein sequence ID" value="AZQ72220.1"/>
    <property type="molecule type" value="Genomic_DNA"/>
</dbReference>
<feature type="transmembrane region" description="Helical" evidence="9">
    <location>
        <begin position="301"/>
        <end position="319"/>
    </location>
</feature>
<evidence type="ECO:0000259" key="10">
    <source>
        <dbReference type="Pfam" id="PF00892"/>
    </source>
</evidence>
<comment type="subcellular location">
    <subcellularLocation>
        <location evidence="1">Cell membrane</location>
        <topology evidence="1">Multi-pass membrane protein</topology>
    </subcellularLocation>
</comment>
<feature type="transmembrane region" description="Helical" evidence="9">
    <location>
        <begin position="210"/>
        <end position="232"/>
    </location>
</feature>
<protein>
    <submittedName>
        <fullName evidence="11">EamA family transporter RarD</fullName>
    </submittedName>
</protein>
<dbReference type="InterPro" id="IPR037185">
    <property type="entry name" value="EmrE-like"/>
</dbReference>
<feature type="transmembrane region" description="Helical" evidence="9">
    <location>
        <begin position="70"/>
        <end position="92"/>
    </location>
</feature>
<feature type="domain" description="EamA" evidence="10">
    <location>
        <begin position="39"/>
        <end position="174"/>
    </location>
</feature>
<evidence type="ECO:0000256" key="2">
    <source>
        <dbReference type="ARBA" id="ARBA00007362"/>
    </source>
</evidence>
<feature type="transmembrane region" description="Helical" evidence="9">
    <location>
        <begin position="278"/>
        <end position="295"/>
    </location>
</feature>
<dbReference type="OrthoDB" id="369870at2"/>
<keyword evidence="4" id="KW-1003">Cell membrane</keyword>
<dbReference type="NCBIfam" id="TIGR00688">
    <property type="entry name" value="rarD"/>
    <property type="match status" value="1"/>
</dbReference>
<dbReference type="AlphaFoldDB" id="A0A3S9PIN2"/>
<comment type="similarity">
    <text evidence="2">Belongs to the EamA transporter family.</text>
</comment>
<dbReference type="PANTHER" id="PTHR22911:SF137">
    <property type="entry name" value="SOLUTE CARRIER FAMILY 35 MEMBER G2-RELATED"/>
    <property type="match status" value="1"/>
</dbReference>
<dbReference type="InterPro" id="IPR000620">
    <property type="entry name" value="EamA_dom"/>
</dbReference>
<feature type="transmembrane region" description="Helical" evidence="9">
    <location>
        <begin position="182"/>
        <end position="198"/>
    </location>
</feature>
<organism evidence="11 12">
    <name type="scientific">Streptomyces luteoverticillatus</name>
    <name type="common">Streptoverticillium luteoverticillatus</name>
    <dbReference type="NCBI Taxonomy" id="66425"/>
    <lineage>
        <taxon>Bacteria</taxon>
        <taxon>Bacillati</taxon>
        <taxon>Actinomycetota</taxon>
        <taxon>Actinomycetes</taxon>
        <taxon>Kitasatosporales</taxon>
        <taxon>Streptomycetaceae</taxon>
        <taxon>Streptomyces</taxon>
    </lineage>
</organism>
<keyword evidence="7 9" id="KW-0472">Membrane</keyword>
<evidence type="ECO:0000256" key="6">
    <source>
        <dbReference type="ARBA" id="ARBA00022989"/>
    </source>
</evidence>